<sequence>MKPLNLLFPAGILLCLSSCMALYGPTYFGSEFTPTRNVDVFYAAQDVRRPFEVIGHMNASTGDSDGSRDETRELVIQKARQVGADAVIFAEINRQTNHKTTDDLSVKVDVIRYKKTGDPH</sequence>
<feature type="chain" id="PRO_5021875050" evidence="1">
    <location>
        <begin position="22"/>
        <end position="120"/>
    </location>
</feature>
<keyword evidence="3" id="KW-1185">Reference proteome</keyword>
<keyword evidence="1" id="KW-0732">Signal</keyword>
<dbReference type="EMBL" id="FXTN01000002">
    <property type="protein sequence ID" value="SMO45492.1"/>
    <property type="molecule type" value="Genomic_DNA"/>
</dbReference>
<evidence type="ECO:0000256" key="1">
    <source>
        <dbReference type="SAM" id="SignalP"/>
    </source>
</evidence>
<evidence type="ECO:0000313" key="3">
    <source>
        <dbReference type="Proteomes" id="UP000320300"/>
    </source>
</evidence>
<feature type="signal peptide" evidence="1">
    <location>
        <begin position="1"/>
        <end position="21"/>
    </location>
</feature>
<organism evidence="2 3">
    <name type="scientific">Pedobacter westerhofensis</name>
    <dbReference type="NCBI Taxonomy" id="425512"/>
    <lineage>
        <taxon>Bacteria</taxon>
        <taxon>Pseudomonadati</taxon>
        <taxon>Bacteroidota</taxon>
        <taxon>Sphingobacteriia</taxon>
        <taxon>Sphingobacteriales</taxon>
        <taxon>Sphingobacteriaceae</taxon>
        <taxon>Pedobacter</taxon>
    </lineage>
</organism>
<dbReference type="RefSeq" id="WP_142526923.1">
    <property type="nucleotide sequence ID" value="NZ_CBCSJO010000003.1"/>
</dbReference>
<dbReference type="OrthoDB" id="666740at2"/>
<name>A0A521BEJ3_9SPHI</name>
<proteinExistence type="predicted"/>
<gene>
    <name evidence="2" type="ORF">SAMN06265348_102241</name>
</gene>
<protein>
    <submittedName>
        <fullName evidence="2">Uncharacterized protein</fullName>
    </submittedName>
</protein>
<accession>A0A521BEJ3</accession>
<evidence type="ECO:0000313" key="2">
    <source>
        <dbReference type="EMBL" id="SMO45492.1"/>
    </source>
</evidence>
<dbReference type="AlphaFoldDB" id="A0A521BEJ3"/>
<dbReference type="Proteomes" id="UP000320300">
    <property type="component" value="Unassembled WGS sequence"/>
</dbReference>
<reference evidence="2 3" key="1">
    <citation type="submission" date="2017-05" db="EMBL/GenBank/DDBJ databases">
        <authorList>
            <person name="Varghese N."/>
            <person name="Submissions S."/>
        </authorList>
    </citation>
    <scope>NUCLEOTIDE SEQUENCE [LARGE SCALE GENOMIC DNA]</scope>
    <source>
        <strain evidence="2 3">DSM 19036</strain>
    </source>
</reference>